<dbReference type="InterPro" id="IPR009215">
    <property type="entry name" value="TIM-br_IGPS-like"/>
</dbReference>
<evidence type="ECO:0000259" key="1">
    <source>
        <dbReference type="Pfam" id="PF09370"/>
    </source>
</evidence>
<feature type="domain" description="TIM-barrel" evidence="1">
    <location>
        <begin position="55"/>
        <end position="184"/>
    </location>
</feature>
<dbReference type="Gene3D" id="3.20.20.70">
    <property type="entry name" value="Aldolase class I"/>
    <property type="match status" value="1"/>
</dbReference>
<evidence type="ECO:0000313" key="3">
    <source>
        <dbReference type="Proteomes" id="UP001169823"/>
    </source>
</evidence>
<comment type="caution">
    <text evidence="2">The sequence shown here is derived from an EMBL/GenBank/DDBJ whole genome shotgun (WGS) entry which is preliminary data.</text>
</comment>
<dbReference type="Pfam" id="PF09370">
    <property type="entry name" value="PEP_hydrolase"/>
    <property type="match status" value="1"/>
</dbReference>
<dbReference type="Proteomes" id="UP001169823">
    <property type="component" value="Unassembled WGS sequence"/>
</dbReference>
<proteinExistence type="predicted"/>
<evidence type="ECO:0000313" key="2">
    <source>
        <dbReference type="EMBL" id="MDO6458554.1"/>
    </source>
</evidence>
<reference evidence="2" key="1">
    <citation type="submission" date="2023-07" db="EMBL/GenBank/DDBJ databases">
        <title>Genome content predicts the carbon catabolic preferences of heterotrophic bacteria.</title>
        <authorList>
            <person name="Gralka M."/>
        </authorList>
    </citation>
    <scope>NUCLEOTIDE SEQUENCE</scope>
    <source>
        <strain evidence="2">I2M02</strain>
    </source>
</reference>
<organism evidence="2 3">
    <name type="scientific">Celeribacter halophilus</name>
    <dbReference type="NCBI Taxonomy" id="576117"/>
    <lineage>
        <taxon>Bacteria</taxon>
        <taxon>Pseudomonadati</taxon>
        <taxon>Pseudomonadota</taxon>
        <taxon>Alphaproteobacteria</taxon>
        <taxon>Rhodobacterales</taxon>
        <taxon>Roseobacteraceae</taxon>
        <taxon>Celeribacter</taxon>
    </lineage>
</organism>
<dbReference type="AlphaFoldDB" id="A0AAW7XYY7"/>
<dbReference type="InterPro" id="IPR015813">
    <property type="entry name" value="Pyrv/PenolPyrv_kinase-like_dom"/>
</dbReference>
<dbReference type="GO" id="GO:0016787">
    <property type="term" value="F:hydrolase activity"/>
    <property type="evidence" value="ECO:0007669"/>
    <property type="project" value="UniProtKB-KW"/>
</dbReference>
<protein>
    <submittedName>
        <fullName evidence="2">Phosphoenolpyruvate hydrolase family protein</fullName>
    </submittedName>
</protein>
<name>A0AAW7XYY7_9RHOB</name>
<dbReference type="EMBL" id="JAUOPJ010000015">
    <property type="protein sequence ID" value="MDO6458554.1"/>
    <property type="molecule type" value="Genomic_DNA"/>
</dbReference>
<dbReference type="SUPFAM" id="SSF51621">
    <property type="entry name" value="Phosphoenolpyruvate/pyruvate domain"/>
    <property type="match status" value="1"/>
</dbReference>
<sequence length="211" mass="22924">MILTGADIQRTEGGATIYCPCLFGLSETQADLAFVMPRMDHNRALREAEGQGRWAAVLASDPFGSETTLHTALKASGYVGVTNWPSSILLEGTMRQSMSTIPATPEFEYDFLARAAAAGFDTMAFFVALDQARQAIDAGLTRLVLHPGLLDAPEAESADMFRASLQSIIDAIRREAPQVEVLAYTSALHDRTLDLFRLDVDGFVHLETGMP</sequence>
<accession>A0AAW7XYY7</accession>
<dbReference type="InterPro" id="IPR013785">
    <property type="entry name" value="Aldolase_TIM"/>
</dbReference>
<keyword evidence="2" id="KW-0378">Hydrolase</keyword>
<gene>
    <name evidence="2" type="ORF">Q4494_15825</name>
</gene>
<dbReference type="RefSeq" id="WP_303494988.1">
    <property type="nucleotide sequence ID" value="NZ_JAUOPJ010000015.1"/>
</dbReference>